<sequence>METSTRADLQGIQWSVVRYREFGGTQWTVQADLQRGWKMCIGDGKGTRMWKDVWARDATLQERLQGQHDVDAQRKQQVHG</sequence>
<dbReference type="Proteomes" id="UP001341840">
    <property type="component" value="Unassembled WGS sequence"/>
</dbReference>
<protein>
    <submittedName>
        <fullName evidence="1">Uncharacterized protein</fullName>
    </submittedName>
</protein>
<gene>
    <name evidence="1" type="ORF">PIB30_074865</name>
</gene>
<keyword evidence="2" id="KW-1185">Reference proteome</keyword>
<accession>A0ABU6YQJ4</accession>
<comment type="caution">
    <text evidence="1">The sequence shown here is derived from an EMBL/GenBank/DDBJ whole genome shotgun (WGS) entry which is preliminary data.</text>
</comment>
<proteinExistence type="predicted"/>
<evidence type="ECO:0000313" key="2">
    <source>
        <dbReference type="Proteomes" id="UP001341840"/>
    </source>
</evidence>
<name>A0ABU6YQJ4_9FABA</name>
<evidence type="ECO:0000313" key="1">
    <source>
        <dbReference type="EMBL" id="MED6211559.1"/>
    </source>
</evidence>
<dbReference type="EMBL" id="JASCZI010242596">
    <property type="protein sequence ID" value="MED6211559.1"/>
    <property type="molecule type" value="Genomic_DNA"/>
</dbReference>
<organism evidence="1 2">
    <name type="scientific">Stylosanthes scabra</name>
    <dbReference type="NCBI Taxonomy" id="79078"/>
    <lineage>
        <taxon>Eukaryota</taxon>
        <taxon>Viridiplantae</taxon>
        <taxon>Streptophyta</taxon>
        <taxon>Embryophyta</taxon>
        <taxon>Tracheophyta</taxon>
        <taxon>Spermatophyta</taxon>
        <taxon>Magnoliopsida</taxon>
        <taxon>eudicotyledons</taxon>
        <taxon>Gunneridae</taxon>
        <taxon>Pentapetalae</taxon>
        <taxon>rosids</taxon>
        <taxon>fabids</taxon>
        <taxon>Fabales</taxon>
        <taxon>Fabaceae</taxon>
        <taxon>Papilionoideae</taxon>
        <taxon>50 kb inversion clade</taxon>
        <taxon>dalbergioids sensu lato</taxon>
        <taxon>Dalbergieae</taxon>
        <taxon>Pterocarpus clade</taxon>
        <taxon>Stylosanthes</taxon>
    </lineage>
</organism>
<reference evidence="1 2" key="1">
    <citation type="journal article" date="2023" name="Plants (Basel)">
        <title>Bridging the Gap: Combining Genomics and Transcriptomics Approaches to Understand Stylosanthes scabra, an Orphan Legume from the Brazilian Caatinga.</title>
        <authorList>
            <person name="Ferreira-Neto J.R.C."/>
            <person name="da Silva M.D."/>
            <person name="Binneck E."/>
            <person name="de Melo N.F."/>
            <person name="da Silva R.H."/>
            <person name="de Melo A.L.T.M."/>
            <person name="Pandolfi V."/>
            <person name="Bustamante F.O."/>
            <person name="Brasileiro-Vidal A.C."/>
            <person name="Benko-Iseppon A.M."/>
        </authorList>
    </citation>
    <scope>NUCLEOTIDE SEQUENCE [LARGE SCALE GENOMIC DNA]</scope>
    <source>
        <tissue evidence="1">Leaves</tissue>
    </source>
</reference>